<keyword evidence="8" id="KW-1185">Reference proteome</keyword>
<keyword evidence="3" id="KW-0479">Metal-binding</keyword>
<keyword evidence="2 3" id="KW-0456">Lyase</keyword>
<feature type="domain" description="Flavoprotein" evidence="5">
    <location>
        <begin position="1"/>
        <end position="169"/>
    </location>
</feature>
<dbReference type="Proteomes" id="UP001597391">
    <property type="component" value="Unassembled WGS sequence"/>
</dbReference>
<dbReference type="SUPFAM" id="SSF52507">
    <property type="entry name" value="Homo-oligomeric flavin-containing Cys decarboxylases, HFCD"/>
    <property type="match status" value="1"/>
</dbReference>
<dbReference type="InterPro" id="IPR035929">
    <property type="entry name" value="CoaB-like_sf"/>
</dbReference>
<dbReference type="NCBIfam" id="TIGR00521">
    <property type="entry name" value="coaBC_dfp"/>
    <property type="match status" value="1"/>
</dbReference>
<protein>
    <recommendedName>
        <fullName evidence="3">Coenzyme A biosynthesis bifunctional protein CoaBC</fullName>
    </recommendedName>
    <alternativeName>
        <fullName evidence="3">DNA/pantothenate metabolism flavoprotein</fullName>
    </alternativeName>
    <alternativeName>
        <fullName evidence="3">Phosphopantothenoylcysteine synthetase/decarboxylase</fullName>
        <shortName evidence="3">PPCS-PPCDC</shortName>
    </alternativeName>
    <domain>
        <recommendedName>
            <fullName evidence="3">Phosphopantothenoylcysteine decarboxylase</fullName>
            <shortName evidence="3">PPC decarboxylase</shortName>
            <shortName evidence="3">PPC-DC</shortName>
            <ecNumber evidence="3">4.1.1.36</ecNumber>
        </recommendedName>
        <alternativeName>
            <fullName evidence="3">CoaC</fullName>
        </alternativeName>
    </domain>
    <domain>
        <recommendedName>
            <fullName evidence="3">Phosphopantothenate--cysteine ligase</fullName>
            <ecNumber evidence="3">6.3.2.5</ecNumber>
        </recommendedName>
        <alternativeName>
            <fullName evidence="3">CoaB</fullName>
        </alternativeName>
        <alternativeName>
            <fullName evidence="3">Phosphopantothenoylcysteine synthetase</fullName>
            <shortName evidence="3">PPC synthetase</shortName>
            <shortName evidence="3">PPC-S</shortName>
        </alternativeName>
    </domain>
</protein>
<proteinExistence type="inferred from homology"/>
<evidence type="ECO:0000313" key="7">
    <source>
        <dbReference type="EMBL" id="MFD2839611.1"/>
    </source>
</evidence>
<evidence type="ECO:0000259" key="6">
    <source>
        <dbReference type="Pfam" id="PF04127"/>
    </source>
</evidence>
<dbReference type="InterPro" id="IPR036551">
    <property type="entry name" value="Flavin_trans-like"/>
</dbReference>
<evidence type="ECO:0000313" key="8">
    <source>
        <dbReference type="Proteomes" id="UP001597391"/>
    </source>
</evidence>
<comment type="catalytic activity">
    <reaction evidence="3 4">
        <text>(R)-4'-phosphopantothenate + L-cysteine + CTP = N-[(R)-4-phosphopantothenoyl]-L-cysteine + CMP + diphosphate + H(+)</text>
        <dbReference type="Rhea" id="RHEA:19397"/>
        <dbReference type="ChEBI" id="CHEBI:10986"/>
        <dbReference type="ChEBI" id="CHEBI:15378"/>
        <dbReference type="ChEBI" id="CHEBI:33019"/>
        <dbReference type="ChEBI" id="CHEBI:35235"/>
        <dbReference type="ChEBI" id="CHEBI:37563"/>
        <dbReference type="ChEBI" id="CHEBI:59458"/>
        <dbReference type="ChEBI" id="CHEBI:60377"/>
        <dbReference type="EC" id="6.3.2.5"/>
    </reaction>
</comment>
<keyword evidence="3" id="KW-0511">Multifunctional enzyme</keyword>
<feature type="binding site" evidence="3">
    <location>
        <position position="282"/>
    </location>
    <ligand>
        <name>CTP</name>
        <dbReference type="ChEBI" id="CHEBI:37563"/>
    </ligand>
</feature>
<dbReference type="Gene3D" id="3.40.50.10300">
    <property type="entry name" value="CoaB-like"/>
    <property type="match status" value="1"/>
</dbReference>
<feature type="region of interest" description="Phosphopantothenoylcysteine decarboxylase" evidence="3">
    <location>
        <begin position="1"/>
        <end position="183"/>
    </location>
</feature>
<dbReference type="EC" id="4.1.1.36" evidence="3"/>
<comment type="similarity">
    <text evidence="3 4">In the N-terminal section; belongs to the HFCD (homo-oligomeric flavin containing Cys decarboxylase) superfamily.</text>
</comment>
<dbReference type="InterPro" id="IPR003382">
    <property type="entry name" value="Flavoprotein"/>
</dbReference>
<feature type="binding site" evidence="3">
    <location>
        <begin position="300"/>
        <end position="303"/>
    </location>
    <ligand>
        <name>CTP</name>
        <dbReference type="ChEBI" id="CHEBI:37563"/>
    </ligand>
</feature>
<comment type="caution">
    <text evidence="7">The sequence shown here is derived from an EMBL/GenBank/DDBJ whole genome shotgun (WGS) entry which is preliminary data.</text>
</comment>
<dbReference type="InterPro" id="IPR007085">
    <property type="entry name" value="DNA/pantothenate-metab_flavo_C"/>
</dbReference>
<dbReference type="EC" id="6.3.2.5" evidence="3"/>
<feature type="domain" description="DNA/pantothenate metabolism flavoprotein C-terminal" evidence="6">
    <location>
        <begin position="179"/>
        <end position="395"/>
    </location>
</feature>
<comment type="similarity">
    <text evidence="3 4">In the C-terminal section; belongs to the PPC synthetase family.</text>
</comment>
<keyword evidence="1 3" id="KW-0210">Decarboxylase</keyword>
<dbReference type="GO" id="GO:0004632">
    <property type="term" value="F:phosphopantothenate--cysteine ligase activity"/>
    <property type="evidence" value="ECO:0007669"/>
    <property type="project" value="UniProtKB-EC"/>
</dbReference>
<dbReference type="InterPro" id="IPR005252">
    <property type="entry name" value="CoaBC"/>
</dbReference>
<dbReference type="PANTHER" id="PTHR14359">
    <property type="entry name" value="HOMO-OLIGOMERIC FLAVIN CONTAINING CYS DECARBOXYLASE FAMILY"/>
    <property type="match status" value="1"/>
</dbReference>
<dbReference type="SUPFAM" id="SSF102645">
    <property type="entry name" value="CoaB-like"/>
    <property type="match status" value="1"/>
</dbReference>
<comment type="cofactor">
    <cofactor evidence="3">
        <name>FMN</name>
        <dbReference type="ChEBI" id="CHEBI:58210"/>
    </cofactor>
    <text evidence="3">Binds 1 FMN per subunit.</text>
</comment>
<feature type="binding site" evidence="3">
    <location>
        <position position="272"/>
    </location>
    <ligand>
        <name>CTP</name>
        <dbReference type="ChEBI" id="CHEBI:37563"/>
    </ligand>
</feature>
<comment type="catalytic activity">
    <reaction evidence="3 4">
        <text>N-[(R)-4-phosphopantothenoyl]-L-cysteine + H(+) = (R)-4'-phosphopantetheine + CO2</text>
        <dbReference type="Rhea" id="RHEA:16793"/>
        <dbReference type="ChEBI" id="CHEBI:15378"/>
        <dbReference type="ChEBI" id="CHEBI:16526"/>
        <dbReference type="ChEBI" id="CHEBI:59458"/>
        <dbReference type="ChEBI" id="CHEBI:61723"/>
        <dbReference type="EC" id="4.1.1.36"/>
    </reaction>
</comment>
<comment type="cofactor">
    <cofactor evidence="3">
        <name>Mg(2+)</name>
        <dbReference type="ChEBI" id="CHEBI:18420"/>
    </cofactor>
</comment>
<sequence>MRIIVGVTGGIAAYKAAHLVRSFTEAGHDVRVIPTQSSLNFVGAATWEALTGQPATTSVFEDVDQVAHVKLGQEADLIVIAPATADFVSKIATGRADDLLSASVLVATCPVVVAPAMHTEMWRNPATVANVSTLRERGIHVLEPASGRLTGKDSGPGRLPEPEDIAAFALSVSQINQDLAGLKVVITAGGTHEPLDPVRFLGNNSSGLQGIKLAEAAKVRGADVTLIAGVVTVPLPHGLDVRHATTALDIERDVNDLAPGADVVIMAAAIADFRPVKRLDAKIKKVQGQEPEPIRLTKNPDILAGLAANRQRPGQIIVGFAAETGDETGTVLDHGRAKALRKKADLLVVNEVGDGLGFGTPHNTVTILDAAGEPVGETTGDKLAVSHAILDHVAKLAADNRKN</sequence>
<gene>
    <name evidence="3 7" type="primary">coaBC</name>
    <name evidence="7" type="ORF">ACFSYH_03400</name>
</gene>
<comment type="pathway">
    <text evidence="3 4">Cofactor biosynthesis; coenzyme A biosynthesis; CoA from (R)-pantothenate: step 2/5.</text>
</comment>
<keyword evidence="3 4" id="KW-0285">Flavoprotein</keyword>
<comment type="caution">
    <text evidence="3">Lacks conserved residue(s) required for the propagation of feature annotation.</text>
</comment>
<accession>A0ABW5XBE0</accession>
<comment type="function">
    <text evidence="4">Catalyzes two steps in the biosynthesis of coenzyme A. In the first step cysteine is conjugated to 4'-phosphopantothenate to form 4-phosphopantothenoylcysteine, in the latter compound is decarboxylated to form 4'-phosphopantotheine.</text>
</comment>
<dbReference type="PANTHER" id="PTHR14359:SF6">
    <property type="entry name" value="PHOSPHOPANTOTHENOYLCYSTEINE DECARBOXYLASE"/>
    <property type="match status" value="1"/>
</dbReference>
<dbReference type="GO" id="GO:0004633">
    <property type="term" value="F:phosphopantothenoylcysteine decarboxylase activity"/>
    <property type="evidence" value="ECO:0007669"/>
    <property type="project" value="UniProtKB-EC"/>
</dbReference>
<feature type="binding site" evidence="3">
    <location>
        <position position="338"/>
    </location>
    <ligand>
        <name>CTP</name>
        <dbReference type="ChEBI" id="CHEBI:37563"/>
    </ligand>
</feature>
<dbReference type="EMBL" id="JBHUOP010000001">
    <property type="protein sequence ID" value="MFD2839611.1"/>
    <property type="molecule type" value="Genomic_DNA"/>
</dbReference>
<dbReference type="Gene3D" id="3.40.50.1950">
    <property type="entry name" value="Flavin prenyltransferase-like"/>
    <property type="match status" value="1"/>
</dbReference>
<evidence type="ECO:0000256" key="4">
    <source>
        <dbReference type="RuleBase" id="RU364078"/>
    </source>
</evidence>
<feature type="region of interest" description="Phosphopantothenate--cysteine ligase" evidence="3">
    <location>
        <begin position="184"/>
        <end position="403"/>
    </location>
</feature>
<name>A0ABW5XBE0_9MICO</name>
<keyword evidence="3 4" id="KW-0436">Ligase</keyword>
<feature type="binding site" evidence="3">
    <location>
        <position position="342"/>
    </location>
    <ligand>
        <name>CTP</name>
        <dbReference type="ChEBI" id="CHEBI:37563"/>
    </ligand>
</feature>
<dbReference type="RefSeq" id="WP_377465105.1">
    <property type="nucleotide sequence ID" value="NZ_JBHUOP010000001.1"/>
</dbReference>
<dbReference type="HAMAP" id="MF_02225">
    <property type="entry name" value="CoaBC"/>
    <property type="match status" value="1"/>
</dbReference>
<organism evidence="7 8">
    <name type="scientific">Populibacterium corticicola</name>
    <dbReference type="NCBI Taxonomy" id="1812826"/>
    <lineage>
        <taxon>Bacteria</taxon>
        <taxon>Bacillati</taxon>
        <taxon>Actinomycetota</taxon>
        <taxon>Actinomycetes</taxon>
        <taxon>Micrococcales</taxon>
        <taxon>Jonesiaceae</taxon>
        <taxon>Populibacterium</taxon>
    </lineage>
</organism>
<evidence type="ECO:0000259" key="5">
    <source>
        <dbReference type="Pfam" id="PF02441"/>
    </source>
</evidence>
<dbReference type="Pfam" id="PF04127">
    <property type="entry name" value="DFP"/>
    <property type="match status" value="1"/>
</dbReference>
<evidence type="ECO:0000256" key="1">
    <source>
        <dbReference type="ARBA" id="ARBA00022793"/>
    </source>
</evidence>
<comment type="function">
    <text evidence="3">Catalyzes two sequential steps in the biosynthesis of coenzyme A. In the first step cysteine is conjugated to 4'-phosphopantothenate to form 4-phosphopantothenoylcysteine. In the second step the latter compound is decarboxylated to form 4'-phosphopantotheine.</text>
</comment>
<reference evidence="8" key="1">
    <citation type="journal article" date="2019" name="Int. J. Syst. Evol. Microbiol.">
        <title>The Global Catalogue of Microorganisms (GCM) 10K type strain sequencing project: providing services to taxonomists for standard genome sequencing and annotation.</title>
        <authorList>
            <consortium name="The Broad Institute Genomics Platform"/>
            <consortium name="The Broad Institute Genome Sequencing Center for Infectious Disease"/>
            <person name="Wu L."/>
            <person name="Ma J."/>
        </authorList>
    </citation>
    <scope>NUCLEOTIDE SEQUENCE [LARGE SCALE GENOMIC DNA]</scope>
    <source>
        <strain evidence="8">KCTC 33576</strain>
    </source>
</reference>
<keyword evidence="3" id="KW-0460">Magnesium</keyword>
<feature type="binding site" evidence="3">
    <location>
        <position position="320"/>
    </location>
    <ligand>
        <name>CTP</name>
        <dbReference type="ChEBI" id="CHEBI:37563"/>
    </ligand>
</feature>
<keyword evidence="3 4" id="KW-0288">FMN</keyword>
<dbReference type="Pfam" id="PF02441">
    <property type="entry name" value="Flavoprotein"/>
    <property type="match status" value="1"/>
</dbReference>
<comment type="pathway">
    <text evidence="3 4">Cofactor biosynthesis; coenzyme A biosynthesis; CoA from (R)-pantothenate: step 3/5.</text>
</comment>
<evidence type="ECO:0000256" key="2">
    <source>
        <dbReference type="ARBA" id="ARBA00023239"/>
    </source>
</evidence>
<evidence type="ECO:0000256" key="3">
    <source>
        <dbReference type="HAMAP-Rule" id="MF_02225"/>
    </source>
</evidence>